<evidence type="ECO:0000313" key="14">
    <source>
        <dbReference type="EMBL" id="TYH90121.1"/>
    </source>
</evidence>
<dbReference type="PROSITE" id="PS00079">
    <property type="entry name" value="MULTICOPPER_OXIDASE1"/>
    <property type="match status" value="1"/>
</dbReference>
<evidence type="ECO:0000256" key="4">
    <source>
        <dbReference type="ARBA" id="ARBA00022525"/>
    </source>
</evidence>
<dbReference type="InterPro" id="IPR033138">
    <property type="entry name" value="Cu_oxidase_CS"/>
</dbReference>
<keyword evidence="4" id="KW-0964">Secreted</keyword>
<evidence type="ECO:0000259" key="12">
    <source>
        <dbReference type="Pfam" id="PF07731"/>
    </source>
</evidence>
<dbReference type="GO" id="GO:0005507">
    <property type="term" value="F:copper ion binding"/>
    <property type="evidence" value="ECO:0007669"/>
    <property type="project" value="InterPro"/>
</dbReference>
<dbReference type="InterPro" id="IPR002355">
    <property type="entry name" value="Cu_oxidase_Cu_BS"/>
</dbReference>
<evidence type="ECO:0008006" key="16">
    <source>
        <dbReference type="Google" id="ProtNLM"/>
    </source>
</evidence>
<gene>
    <name evidence="14" type="ORF">ES332_A13G028300v1</name>
</gene>
<dbReference type="CDD" id="cd13897">
    <property type="entry name" value="CuRO_3_LCC_plant"/>
    <property type="match status" value="1"/>
</dbReference>
<keyword evidence="5" id="KW-0479">Metal-binding</keyword>
<comment type="similarity">
    <text evidence="3">Belongs to the multicopper oxidase family.</text>
</comment>
<feature type="domain" description="Plastocyanin-like" evidence="13">
    <location>
        <begin position="39"/>
        <end position="152"/>
    </location>
</feature>
<dbReference type="PANTHER" id="PTHR11709">
    <property type="entry name" value="MULTI-COPPER OXIDASE"/>
    <property type="match status" value="1"/>
</dbReference>
<dbReference type="GO" id="GO:0005576">
    <property type="term" value="C:extracellular region"/>
    <property type="evidence" value="ECO:0007669"/>
    <property type="project" value="UniProtKB-SubCell"/>
</dbReference>
<dbReference type="Pfam" id="PF07732">
    <property type="entry name" value="Cu-oxidase_3"/>
    <property type="match status" value="1"/>
</dbReference>
<evidence type="ECO:0000256" key="7">
    <source>
        <dbReference type="ARBA" id="ARBA00023002"/>
    </source>
</evidence>
<reference evidence="14 15" key="1">
    <citation type="submission" date="2019-07" db="EMBL/GenBank/DDBJ databases">
        <title>WGS assembly of Gossypium tomentosum.</title>
        <authorList>
            <person name="Chen Z.J."/>
            <person name="Sreedasyam A."/>
            <person name="Ando A."/>
            <person name="Song Q."/>
            <person name="De L."/>
            <person name="Hulse-Kemp A."/>
            <person name="Ding M."/>
            <person name="Ye W."/>
            <person name="Kirkbride R."/>
            <person name="Jenkins J."/>
            <person name="Plott C."/>
            <person name="Lovell J."/>
            <person name="Lin Y.-M."/>
            <person name="Vaughn R."/>
            <person name="Liu B."/>
            <person name="Li W."/>
            <person name="Simpson S."/>
            <person name="Scheffler B."/>
            <person name="Saski C."/>
            <person name="Grover C."/>
            <person name="Hu G."/>
            <person name="Conover J."/>
            <person name="Carlson J."/>
            <person name="Shu S."/>
            <person name="Boston L."/>
            <person name="Williams M."/>
            <person name="Peterson D."/>
            <person name="Mcgee K."/>
            <person name="Jones D."/>
            <person name="Wendel J."/>
            <person name="Stelly D."/>
            <person name="Grimwood J."/>
            <person name="Schmutz J."/>
        </authorList>
    </citation>
    <scope>NUCLEOTIDE SEQUENCE [LARGE SCALE GENOMIC DNA]</scope>
    <source>
        <strain evidence="14">7179.01</strain>
    </source>
</reference>
<evidence type="ECO:0000256" key="3">
    <source>
        <dbReference type="ARBA" id="ARBA00010609"/>
    </source>
</evidence>
<sequence>MAMQLDSCFGSFFLCIFCFAWFLTFPAEAAVRKYQFDIRVKNVSRLCHAKPIVTVNGRFPGPTIYAREGDRVLVKLTNYAKYNISIHWHGLKQFRNGWADGPAYITQCPIKTGHSYTYDFNVTGQRGTLWWHAHILWLRATVYGAIVIMPKEGTMFPFPKPHRETEIILGEWWNSDVETLVNGANKMGLPPPTSDAHTINGKPGSLFPCSLKQIDAVYTKPFTTRVILIAPGQTTNVLIKADQPPSRYFMAARPFMDAPVPVDNKTVTAILHYKDIPKTVIPSMPKLPAPNNTNVALSYNKRLKSLNTPQFPVKVPLKVDRHLFYTIGLGANPCSSCQNGTQLTASLNNITFVMPKVGLLQAHYFNIKGVFKTDFPDQPPVPFNYTGAPLTANLGTSLGTRLSKVAFNSTVELVLQDTNLLTVESHPFHLHGFNFFVVGSGIGNFNPSKDPAKFNLVDPPERNTVGVPTGGWTAIRFRADNPGVWFMHCHLELHTMWGLKMAFVVENGKSPEESIIPPPMDLPPC</sequence>
<evidence type="ECO:0000256" key="8">
    <source>
        <dbReference type="ARBA" id="ARBA00023008"/>
    </source>
</evidence>
<name>A0A5D2MF80_GOSTO</name>
<proteinExistence type="inferred from homology"/>
<dbReference type="GO" id="GO:0016491">
    <property type="term" value="F:oxidoreductase activity"/>
    <property type="evidence" value="ECO:0007669"/>
    <property type="project" value="UniProtKB-KW"/>
</dbReference>
<dbReference type="InterPro" id="IPR045087">
    <property type="entry name" value="Cu-oxidase_fam"/>
</dbReference>
<keyword evidence="8" id="KW-0186">Copper</keyword>
<evidence type="ECO:0000256" key="2">
    <source>
        <dbReference type="ARBA" id="ARBA00004613"/>
    </source>
</evidence>
<feature type="domain" description="Plastocyanin-like" evidence="12">
    <location>
        <begin position="374"/>
        <end position="508"/>
    </location>
</feature>
<dbReference type="PROSITE" id="PS00080">
    <property type="entry name" value="MULTICOPPER_OXIDASE2"/>
    <property type="match status" value="1"/>
</dbReference>
<evidence type="ECO:0000256" key="10">
    <source>
        <dbReference type="SAM" id="SignalP"/>
    </source>
</evidence>
<evidence type="ECO:0000256" key="6">
    <source>
        <dbReference type="ARBA" id="ARBA00022737"/>
    </source>
</evidence>
<dbReference type="InterPro" id="IPR034289">
    <property type="entry name" value="CuRO_3_LCC"/>
</dbReference>
<evidence type="ECO:0000259" key="13">
    <source>
        <dbReference type="Pfam" id="PF07732"/>
    </source>
</evidence>
<keyword evidence="9" id="KW-0325">Glycoprotein</keyword>
<dbReference type="InterPro" id="IPR011707">
    <property type="entry name" value="Cu-oxidase-like_N"/>
</dbReference>
<dbReference type="Pfam" id="PF00394">
    <property type="entry name" value="Cu-oxidase"/>
    <property type="match status" value="2"/>
</dbReference>
<evidence type="ECO:0000313" key="15">
    <source>
        <dbReference type="Proteomes" id="UP000322667"/>
    </source>
</evidence>
<dbReference type="InterPro" id="IPR011706">
    <property type="entry name" value="Cu-oxidase_C"/>
</dbReference>
<dbReference type="PANTHER" id="PTHR11709:SF207">
    <property type="entry name" value="LACCASE-11"/>
    <property type="match status" value="1"/>
</dbReference>
<comment type="cofactor">
    <cofactor evidence="1">
        <name>Cu cation</name>
        <dbReference type="ChEBI" id="CHEBI:23378"/>
    </cofactor>
</comment>
<accession>A0A5D2MF80</accession>
<dbReference type="InterPro" id="IPR034288">
    <property type="entry name" value="CuRO_1_LCC"/>
</dbReference>
<evidence type="ECO:0000259" key="11">
    <source>
        <dbReference type="Pfam" id="PF00394"/>
    </source>
</evidence>
<evidence type="ECO:0000256" key="9">
    <source>
        <dbReference type="ARBA" id="ARBA00023180"/>
    </source>
</evidence>
<evidence type="ECO:0000256" key="5">
    <source>
        <dbReference type="ARBA" id="ARBA00022723"/>
    </source>
</evidence>
<dbReference type="SUPFAM" id="SSF49503">
    <property type="entry name" value="Cupredoxins"/>
    <property type="match status" value="3"/>
</dbReference>
<keyword evidence="15" id="KW-1185">Reference proteome</keyword>
<dbReference type="Pfam" id="PF07731">
    <property type="entry name" value="Cu-oxidase_2"/>
    <property type="match status" value="1"/>
</dbReference>
<dbReference type="Gene3D" id="2.60.40.420">
    <property type="entry name" value="Cupredoxins - blue copper proteins"/>
    <property type="match status" value="3"/>
</dbReference>
<keyword evidence="7" id="KW-0560">Oxidoreductase</keyword>
<organism evidence="14 15">
    <name type="scientific">Gossypium tomentosum</name>
    <name type="common">Hawaiian cotton</name>
    <name type="synonym">Gossypium sandvicense</name>
    <dbReference type="NCBI Taxonomy" id="34277"/>
    <lineage>
        <taxon>Eukaryota</taxon>
        <taxon>Viridiplantae</taxon>
        <taxon>Streptophyta</taxon>
        <taxon>Embryophyta</taxon>
        <taxon>Tracheophyta</taxon>
        <taxon>Spermatophyta</taxon>
        <taxon>Magnoliopsida</taxon>
        <taxon>eudicotyledons</taxon>
        <taxon>Gunneridae</taxon>
        <taxon>Pentapetalae</taxon>
        <taxon>rosids</taxon>
        <taxon>malvids</taxon>
        <taxon>Malvales</taxon>
        <taxon>Malvaceae</taxon>
        <taxon>Malvoideae</taxon>
        <taxon>Gossypium</taxon>
    </lineage>
</organism>
<dbReference type="CDD" id="cd13849">
    <property type="entry name" value="CuRO_1_LCC_plant"/>
    <property type="match status" value="1"/>
</dbReference>
<dbReference type="EMBL" id="CM017622">
    <property type="protein sequence ID" value="TYH90121.1"/>
    <property type="molecule type" value="Genomic_DNA"/>
</dbReference>
<evidence type="ECO:0000256" key="1">
    <source>
        <dbReference type="ARBA" id="ARBA00001935"/>
    </source>
</evidence>
<dbReference type="FunFam" id="2.60.40.420:FF:000062">
    <property type="entry name" value="Laccase"/>
    <property type="match status" value="1"/>
</dbReference>
<dbReference type="AlphaFoldDB" id="A0A5D2MF80"/>
<protein>
    <recommendedName>
        <fullName evidence="16">Laccase</fullName>
    </recommendedName>
</protein>
<keyword evidence="6" id="KW-0677">Repeat</keyword>
<feature type="domain" description="Plastocyanin-like" evidence="11">
    <location>
        <begin position="165"/>
        <end position="206"/>
    </location>
</feature>
<dbReference type="InterPro" id="IPR008972">
    <property type="entry name" value="Cupredoxin"/>
</dbReference>
<feature type="chain" id="PRO_5022715807" description="Laccase" evidence="10">
    <location>
        <begin position="30"/>
        <end position="525"/>
    </location>
</feature>
<keyword evidence="10" id="KW-0732">Signal</keyword>
<feature type="domain" description="Plastocyanin-like" evidence="11">
    <location>
        <begin position="214"/>
        <end position="274"/>
    </location>
</feature>
<feature type="signal peptide" evidence="10">
    <location>
        <begin position="1"/>
        <end position="29"/>
    </location>
</feature>
<dbReference type="Proteomes" id="UP000322667">
    <property type="component" value="Chromosome A13"/>
</dbReference>
<dbReference type="InterPro" id="IPR001117">
    <property type="entry name" value="Cu-oxidase_2nd"/>
</dbReference>
<comment type="subcellular location">
    <subcellularLocation>
        <location evidence="2">Secreted</location>
    </subcellularLocation>
</comment>